<dbReference type="InterPro" id="IPR009042">
    <property type="entry name" value="RNA_pol_sigma70_r1_2"/>
</dbReference>
<name>B1ZRN1_OPITP</name>
<keyword evidence="2" id="KW-0731">Sigma factor</keyword>
<accession>B1ZRN1</accession>
<dbReference type="Pfam" id="PF00140">
    <property type="entry name" value="Sigma70_r1_2"/>
    <property type="match status" value="1"/>
</dbReference>
<dbReference type="InterPro" id="IPR013324">
    <property type="entry name" value="RNA_pol_sigma_r3/r4-like"/>
</dbReference>
<dbReference type="InterPro" id="IPR014284">
    <property type="entry name" value="RNA_pol_sigma-70_dom"/>
</dbReference>
<dbReference type="Pfam" id="PF04539">
    <property type="entry name" value="Sigma70_r3"/>
    <property type="match status" value="1"/>
</dbReference>
<dbReference type="InterPro" id="IPR000943">
    <property type="entry name" value="RNA_pol_sigma70"/>
</dbReference>
<dbReference type="PANTHER" id="PTHR30603">
    <property type="entry name" value="RNA POLYMERASE SIGMA FACTOR RPO"/>
    <property type="match status" value="1"/>
</dbReference>
<dbReference type="InterPro" id="IPR050239">
    <property type="entry name" value="Sigma-70_RNA_pol_init_factors"/>
</dbReference>
<evidence type="ECO:0000256" key="1">
    <source>
        <dbReference type="ARBA" id="ARBA00023015"/>
    </source>
</evidence>
<evidence type="ECO:0000313" key="7">
    <source>
        <dbReference type="EMBL" id="ACB77679.1"/>
    </source>
</evidence>
<dbReference type="InterPro" id="IPR013325">
    <property type="entry name" value="RNA_pol_sigma_r2"/>
</dbReference>
<evidence type="ECO:0000256" key="3">
    <source>
        <dbReference type="ARBA" id="ARBA00023125"/>
    </source>
</evidence>
<evidence type="ECO:0000313" key="8">
    <source>
        <dbReference type="Proteomes" id="UP000007013"/>
    </source>
</evidence>
<keyword evidence="1" id="KW-0805">Transcription regulation</keyword>
<dbReference type="SUPFAM" id="SSF88659">
    <property type="entry name" value="Sigma3 and sigma4 domains of RNA polymerase sigma factors"/>
    <property type="match status" value="2"/>
</dbReference>
<keyword evidence="3" id="KW-0238">DNA-binding</keyword>
<dbReference type="AlphaFoldDB" id="B1ZRN1"/>
<dbReference type="GO" id="GO:0016987">
    <property type="term" value="F:sigma factor activity"/>
    <property type="evidence" value="ECO:0007669"/>
    <property type="project" value="UniProtKB-KW"/>
</dbReference>
<dbReference type="STRING" id="452637.Oter_4408"/>
<proteinExistence type="predicted"/>
<dbReference type="GO" id="GO:0006352">
    <property type="term" value="P:DNA-templated transcription initiation"/>
    <property type="evidence" value="ECO:0007669"/>
    <property type="project" value="InterPro"/>
</dbReference>
<dbReference type="InterPro" id="IPR036388">
    <property type="entry name" value="WH-like_DNA-bd_sf"/>
</dbReference>
<dbReference type="Pfam" id="PF04545">
    <property type="entry name" value="Sigma70_r4"/>
    <property type="match status" value="1"/>
</dbReference>
<reference evidence="7 8" key="1">
    <citation type="journal article" date="2011" name="J. Bacteriol.">
        <title>Genome sequence of the verrucomicrobium Opitutus terrae PB90-1, an abundant inhabitant of rice paddy soil ecosystems.</title>
        <authorList>
            <person name="van Passel M.W."/>
            <person name="Kant R."/>
            <person name="Palva A."/>
            <person name="Copeland A."/>
            <person name="Lucas S."/>
            <person name="Lapidus A."/>
            <person name="Glavina del Rio T."/>
            <person name="Pitluck S."/>
            <person name="Goltsman E."/>
            <person name="Clum A."/>
            <person name="Sun H."/>
            <person name="Schmutz J."/>
            <person name="Larimer F.W."/>
            <person name="Land M.L."/>
            <person name="Hauser L."/>
            <person name="Kyrpides N."/>
            <person name="Mikhailova N."/>
            <person name="Richardson P.P."/>
            <person name="Janssen P.H."/>
            <person name="de Vos W.M."/>
            <person name="Smidt H."/>
        </authorList>
    </citation>
    <scope>NUCLEOTIDE SEQUENCE [LARGE SCALE GENOMIC DNA]</scope>
    <source>
        <strain evidence="8">DSM 11246 / JCM 15787 / PB90-1</strain>
    </source>
</reference>
<feature type="region of interest" description="Disordered" evidence="5">
    <location>
        <begin position="1"/>
        <end position="25"/>
    </location>
</feature>
<dbReference type="eggNOG" id="COG0568">
    <property type="taxonomic scope" value="Bacteria"/>
</dbReference>
<dbReference type="EMBL" id="CP001032">
    <property type="protein sequence ID" value="ACB77679.1"/>
    <property type="molecule type" value="Genomic_DNA"/>
</dbReference>
<dbReference type="NCBIfam" id="TIGR02937">
    <property type="entry name" value="sigma70-ECF"/>
    <property type="match status" value="1"/>
</dbReference>
<keyword evidence="8" id="KW-1185">Reference proteome</keyword>
<dbReference type="InterPro" id="IPR007624">
    <property type="entry name" value="RNA_pol_sigma70_r3"/>
</dbReference>
<dbReference type="GO" id="GO:0003677">
    <property type="term" value="F:DNA binding"/>
    <property type="evidence" value="ECO:0007669"/>
    <property type="project" value="UniProtKB-KW"/>
</dbReference>
<dbReference type="SUPFAM" id="SSF88946">
    <property type="entry name" value="Sigma2 domain of RNA polymerase sigma factors"/>
    <property type="match status" value="1"/>
</dbReference>
<dbReference type="CDD" id="cd06171">
    <property type="entry name" value="Sigma70_r4"/>
    <property type="match status" value="1"/>
</dbReference>
<organism evidence="7 8">
    <name type="scientific">Opitutus terrae (strain DSM 11246 / JCM 15787 / PB90-1)</name>
    <dbReference type="NCBI Taxonomy" id="452637"/>
    <lineage>
        <taxon>Bacteria</taxon>
        <taxon>Pseudomonadati</taxon>
        <taxon>Verrucomicrobiota</taxon>
        <taxon>Opitutia</taxon>
        <taxon>Opitutales</taxon>
        <taxon>Opitutaceae</taxon>
        <taxon>Opitutus</taxon>
    </lineage>
</organism>
<sequence>MNLIDNESIGPSTGEVLSRRSSARDAAESDGRSSLQIYLQDIGQTPLLTAREEFALAERVRRGDAGARDHMIRANLRLVVRIAKDYAQYGLPLADLISEGNVGLIHAVDRFDPRIGGKLSTYAAWWIRQAIRRAFAHHARAIRLPVHMLDRIARLRRAQASLSEQFGREATTDELAAELQAPVEKIALWKSAGDAPFSLDAAVGTGSESRRLSETIRDERAPTAFTQLRDATTARDLRAIIATLDVREATILRLRFGLDGDEPQTLHAVSLRFGITRERVRQLERRALQNVRNAWAFRERIRTREEIALDERHHRLRAVVREFVAARPARRSRPVGWNLRSLGASDR</sequence>
<dbReference type="PROSITE" id="PS00715">
    <property type="entry name" value="SIGMA70_1"/>
    <property type="match status" value="1"/>
</dbReference>
<dbReference type="OrthoDB" id="9809557at2"/>
<feature type="domain" description="RNA polymerase sigma-70" evidence="6">
    <location>
        <begin position="95"/>
        <end position="108"/>
    </location>
</feature>
<evidence type="ECO:0000256" key="2">
    <source>
        <dbReference type="ARBA" id="ARBA00023082"/>
    </source>
</evidence>
<evidence type="ECO:0000256" key="4">
    <source>
        <dbReference type="ARBA" id="ARBA00023163"/>
    </source>
</evidence>
<dbReference type="InterPro" id="IPR007630">
    <property type="entry name" value="RNA_pol_sigma70_r4"/>
</dbReference>
<keyword evidence="4" id="KW-0804">Transcription</keyword>
<dbReference type="HOGENOM" id="CLU_014793_3_5_0"/>
<dbReference type="Proteomes" id="UP000007013">
    <property type="component" value="Chromosome"/>
</dbReference>
<dbReference type="Pfam" id="PF04542">
    <property type="entry name" value="Sigma70_r2"/>
    <property type="match status" value="1"/>
</dbReference>
<dbReference type="PANTHER" id="PTHR30603:SF47">
    <property type="entry name" value="RNA POLYMERASE SIGMA FACTOR SIGD, CHLOROPLASTIC"/>
    <property type="match status" value="1"/>
</dbReference>
<dbReference type="KEGG" id="ote:Oter_4408"/>
<evidence type="ECO:0000256" key="5">
    <source>
        <dbReference type="SAM" id="MobiDB-lite"/>
    </source>
</evidence>
<evidence type="ECO:0000259" key="6">
    <source>
        <dbReference type="PROSITE" id="PS00715"/>
    </source>
</evidence>
<dbReference type="Gene3D" id="1.10.10.10">
    <property type="entry name" value="Winged helix-like DNA-binding domain superfamily/Winged helix DNA-binding domain"/>
    <property type="match status" value="2"/>
</dbReference>
<protein>
    <submittedName>
        <fullName evidence="7">RNA polymerase, sigma 70 subunit, RpoD family</fullName>
    </submittedName>
</protein>
<gene>
    <name evidence="7" type="ordered locus">Oter_4408</name>
</gene>
<dbReference type="InterPro" id="IPR007627">
    <property type="entry name" value="RNA_pol_sigma70_r2"/>
</dbReference>
<dbReference type="Gene3D" id="1.10.601.10">
    <property type="entry name" value="RNA Polymerase Primary Sigma Factor"/>
    <property type="match status" value="1"/>
</dbReference>
<dbReference type="PRINTS" id="PR00046">
    <property type="entry name" value="SIGMA70FCT"/>
</dbReference>